<dbReference type="Pfam" id="PF04203">
    <property type="entry name" value="Sortase"/>
    <property type="match status" value="1"/>
</dbReference>
<dbReference type="CDD" id="cd00004">
    <property type="entry name" value="Sortase"/>
    <property type="match status" value="1"/>
</dbReference>
<feature type="compositionally biased region" description="Low complexity" evidence="2">
    <location>
        <begin position="631"/>
        <end position="643"/>
    </location>
</feature>
<dbReference type="Gene3D" id="2.40.260.10">
    <property type="entry name" value="Sortase"/>
    <property type="match status" value="1"/>
</dbReference>
<keyword evidence="1" id="KW-0378">Hydrolase</keyword>
<dbReference type="NCBIfam" id="TIGR01076">
    <property type="entry name" value="sortase_fam"/>
    <property type="match status" value="1"/>
</dbReference>
<evidence type="ECO:0000256" key="1">
    <source>
        <dbReference type="ARBA" id="ARBA00022801"/>
    </source>
</evidence>
<dbReference type="Pfam" id="PF24346">
    <property type="entry name" value="DUF7507"/>
    <property type="match status" value="4"/>
</dbReference>
<protein>
    <recommendedName>
        <fullName evidence="3">DUF7507 domain-containing protein</fullName>
    </recommendedName>
</protein>
<evidence type="ECO:0000313" key="4">
    <source>
        <dbReference type="EMBL" id="MPM30862.1"/>
    </source>
</evidence>
<feature type="region of interest" description="Disordered" evidence="2">
    <location>
        <begin position="270"/>
        <end position="289"/>
    </location>
</feature>
<gene>
    <name evidence="4" type="ORF">SDC9_77413</name>
</gene>
<feature type="domain" description="DUF7507" evidence="3">
    <location>
        <begin position="297"/>
        <end position="397"/>
    </location>
</feature>
<dbReference type="InterPro" id="IPR005754">
    <property type="entry name" value="Sortase"/>
</dbReference>
<feature type="region of interest" description="Disordered" evidence="2">
    <location>
        <begin position="631"/>
        <end position="678"/>
    </location>
</feature>
<evidence type="ECO:0000256" key="2">
    <source>
        <dbReference type="SAM" id="MobiDB-lite"/>
    </source>
</evidence>
<dbReference type="InterPro" id="IPR055354">
    <property type="entry name" value="DUF7507"/>
</dbReference>
<dbReference type="SUPFAM" id="SSF63817">
    <property type="entry name" value="Sortase"/>
    <property type="match status" value="1"/>
</dbReference>
<feature type="domain" description="DUF7507" evidence="3">
    <location>
        <begin position="410"/>
        <end position="506"/>
    </location>
</feature>
<dbReference type="InterPro" id="IPR013783">
    <property type="entry name" value="Ig-like_fold"/>
</dbReference>
<feature type="domain" description="DUF7507" evidence="3">
    <location>
        <begin position="74"/>
        <end position="172"/>
    </location>
</feature>
<reference evidence="4" key="1">
    <citation type="submission" date="2019-08" db="EMBL/GenBank/DDBJ databases">
        <authorList>
            <person name="Kucharzyk K."/>
            <person name="Murdoch R.W."/>
            <person name="Higgins S."/>
            <person name="Loffler F."/>
        </authorList>
    </citation>
    <scope>NUCLEOTIDE SEQUENCE</scope>
</reference>
<feature type="domain" description="DUF7507" evidence="3">
    <location>
        <begin position="186"/>
        <end position="285"/>
    </location>
</feature>
<organism evidence="4">
    <name type="scientific">bioreactor metagenome</name>
    <dbReference type="NCBI Taxonomy" id="1076179"/>
    <lineage>
        <taxon>unclassified sequences</taxon>
        <taxon>metagenomes</taxon>
        <taxon>ecological metagenomes</taxon>
    </lineage>
</organism>
<evidence type="ECO:0000259" key="3">
    <source>
        <dbReference type="Pfam" id="PF24346"/>
    </source>
</evidence>
<dbReference type="EMBL" id="VSSQ01005911">
    <property type="protein sequence ID" value="MPM30862.1"/>
    <property type="molecule type" value="Genomic_DNA"/>
</dbReference>
<feature type="compositionally biased region" description="Low complexity" evidence="2">
    <location>
        <begin position="280"/>
        <end position="289"/>
    </location>
</feature>
<dbReference type="Gene3D" id="2.60.40.10">
    <property type="entry name" value="Immunoglobulins"/>
    <property type="match status" value="2"/>
</dbReference>
<sequence length="1033" mass="107218">MEDSVFGTLSGDADCQVGTVLAVGASCSFETTQFLIGSVASPHNNLFTATVKDSDGNTAENSDDATVTFTDVLPAVTVTKSANPTSVAETGGLVTFTYEVSNSGSVPVTLSSLSDDVFGTLSGDADCQVGTELAVGASCSFDTTETLSGSTSAPHVNTFTAEVEDADGNTASDKDNATVNFTDVLPLLSVSKSSSPISVPESGGDVTFTFTVNNDGTVPLTLTSLIDSVYGSLSGNADCKVGTELAGGASCSFELVKTLSGSIDTTHTNTFTAEGEDSDGNSVSDSDDASVSFTDVAPEIDITKTADPSNVAETGADVTFTFTISNTGLVSETITSLTDDVFGTLDGDADCKVGTELAAGASCSFTLTESLKGAAGTTHTNVATVYAEDAEGNSVNADDDAVVTFMDVLPVITVTKTASPTSILYTGGEVTFTFTVTNSGLVPVTITDLSDDKFGTLTGDEDCEVGTELAPGADCTFEYKTALSGEPDTVHTNTFTATAIDVDENTAEDTDTADVSLLGSAILGVAKELISKTPAAAGTYDVTYQILVKNYGTKDLFKIQVEDDLATTFPAPTLFSVVSVESSDFTVSSTYDGSTDKKLLAGTDSLLVGESGTITLVVNVTPAKVGPFYNSINGSSETSEGTSVTDVSQDGEDPDGKVEEHDDDPTNNSDPTPVSFDTIFNPPLGVKSVDAAAKPVLTWSMSWMNNSNKVPQVAVVHDPIPSKTTYVVDATLIGTGMPADAPLGSTMEGVSCEAGTSTTTITTMCYYEGPTTKNPRGQIIWAGTLGADYGATDPLAAPNAIHIKFATKNLSGTKYVKNVATIDADLNGDGDAEDTGEVKVDSVSATWGTPPSNHNEPVVSDALIIPQTGFAPGSVTALPLQPLQSTYDDLNSLAIEIPALNVKATIVGIPQTDSGWNITWLGDEVGWLNGTAFPTWAGNSVLTGHVYNSNGLPGPFANLSSLKFGDQIIIQAFGQEYIYEVRETKEVSPTDVATLVQHEELPWITLVTCRGYNEASGTYQSRYLVRAVQIKIR</sequence>
<dbReference type="GO" id="GO:0016787">
    <property type="term" value="F:hydrolase activity"/>
    <property type="evidence" value="ECO:0007669"/>
    <property type="project" value="UniProtKB-KW"/>
</dbReference>
<proteinExistence type="predicted"/>
<name>A0A644YQH3_9ZZZZ</name>
<comment type="caution">
    <text evidence="4">The sequence shown here is derived from an EMBL/GenBank/DDBJ whole genome shotgun (WGS) entry which is preliminary data.</text>
</comment>
<accession>A0A644YQH3</accession>
<dbReference type="AlphaFoldDB" id="A0A644YQH3"/>
<dbReference type="InterPro" id="IPR023365">
    <property type="entry name" value="Sortase_dom-sf"/>
</dbReference>